<evidence type="ECO:0000313" key="9">
    <source>
        <dbReference type="EMBL" id="TRY78185.1"/>
    </source>
</evidence>
<evidence type="ECO:0000256" key="4">
    <source>
        <dbReference type="ARBA" id="ARBA00022990"/>
    </source>
</evidence>
<dbReference type="PANTHER" id="PTHR23048">
    <property type="entry name" value="MYOSIN LIGHT CHAIN 1, 3"/>
    <property type="match status" value="1"/>
</dbReference>
<keyword evidence="10" id="KW-1185">Reference proteome</keyword>
<comment type="similarity">
    <text evidence="7">Belongs to the troponin C family.</text>
</comment>
<dbReference type="GO" id="GO:0005509">
    <property type="term" value="F:calcium ion binding"/>
    <property type="evidence" value="ECO:0007669"/>
    <property type="project" value="InterPro"/>
</dbReference>
<keyword evidence="2" id="KW-0677">Repeat</keyword>
<dbReference type="CDD" id="cd00051">
    <property type="entry name" value="EFh"/>
    <property type="match status" value="2"/>
</dbReference>
<keyword evidence="5" id="KW-0514">Muscle protein</keyword>
<organism evidence="9 10">
    <name type="scientific">Tigriopus californicus</name>
    <name type="common">Marine copepod</name>
    <dbReference type="NCBI Taxonomy" id="6832"/>
    <lineage>
        <taxon>Eukaryota</taxon>
        <taxon>Metazoa</taxon>
        <taxon>Ecdysozoa</taxon>
        <taxon>Arthropoda</taxon>
        <taxon>Crustacea</taxon>
        <taxon>Multicrustacea</taxon>
        <taxon>Hexanauplia</taxon>
        <taxon>Copepoda</taxon>
        <taxon>Harpacticoida</taxon>
        <taxon>Harpacticidae</taxon>
        <taxon>Tigriopus</taxon>
    </lineage>
</organism>
<comment type="function">
    <text evidence="6">Troponin is the central regulatory protein of striated muscle contraction. Tn consists of three components: Tn-I which is the inhibitor of actomyosin ATPase, Tn-T which contains the binding site for tropomyosin and Tn-C. The binding of calcium to Tn-C abolishes the inhibitory action of Tn on actin filaments.</text>
</comment>
<protein>
    <recommendedName>
        <fullName evidence="8">EF-hand domain-containing protein</fullName>
    </recommendedName>
</protein>
<evidence type="ECO:0000256" key="6">
    <source>
        <dbReference type="ARBA" id="ARBA00037722"/>
    </source>
</evidence>
<name>A0A553PKH3_TIGCA</name>
<keyword evidence="4" id="KW-0007">Acetylation</keyword>
<proteinExistence type="inferred from homology"/>
<dbReference type="EMBL" id="VCGU01000003">
    <property type="protein sequence ID" value="TRY78185.1"/>
    <property type="molecule type" value="Genomic_DNA"/>
</dbReference>
<dbReference type="InterPro" id="IPR011992">
    <property type="entry name" value="EF-hand-dom_pair"/>
</dbReference>
<evidence type="ECO:0000256" key="5">
    <source>
        <dbReference type="ARBA" id="ARBA00023179"/>
    </source>
</evidence>
<dbReference type="AlphaFoldDB" id="A0A553PKH3"/>
<dbReference type="InterPro" id="IPR002048">
    <property type="entry name" value="EF_hand_dom"/>
</dbReference>
<keyword evidence="1" id="KW-0479">Metal-binding</keyword>
<gene>
    <name evidence="9" type="ORF">TCAL_04269</name>
</gene>
<evidence type="ECO:0000259" key="8">
    <source>
        <dbReference type="PROSITE" id="PS50222"/>
    </source>
</evidence>
<feature type="domain" description="EF-hand" evidence="8">
    <location>
        <begin position="82"/>
        <end position="117"/>
    </location>
</feature>
<dbReference type="InterPro" id="IPR018247">
    <property type="entry name" value="EF_Hand_1_Ca_BS"/>
</dbReference>
<dbReference type="Proteomes" id="UP000318571">
    <property type="component" value="Chromosome 11"/>
</dbReference>
<dbReference type="OMA" id="KAMDINS"/>
<comment type="caution">
    <text evidence="9">The sequence shown here is derived from an EMBL/GenBank/DDBJ whole genome shotgun (WGS) entry which is preliminary data.</text>
</comment>
<dbReference type="OrthoDB" id="9974725at2759"/>
<dbReference type="PROSITE" id="PS50222">
    <property type="entry name" value="EF_HAND_2"/>
    <property type="match status" value="3"/>
</dbReference>
<dbReference type="PANTHER" id="PTHR23048:SF46">
    <property type="entry name" value="TROPONIN C-LIKE ISOFORM X1"/>
    <property type="match status" value="1"/>
</dbReference>
<dbReference type="Gene3D" id="1.10.238.10">
    <property type="entry name" value="EF-hand"/>
    <property type="match status" value="2"/>
</dbReference>
<dbReference type="SMART" id="SM00054">
    <property type="entry name" value="EFh"/>
    <property type="match status" value="4"/>
</dbReference>
<reference evidence="9 10" key="1">
    <citation type="journal article" date="2018" name="Nat. Ecol. Evol.">
        <title>Genomic signatures of mitonuclear coevolution across populations of Tigriopus californicus.</title>
        <authorList>
            <person name="Barreto F.S."/>
            <person name="Watson E.T."/>
            <person name="Lima T.G."/>
            <person name="Willett C.S."/>
            <person name="Edmands S."/>
            <person name="Li W."/>
            <person name="Burton R.S."/>
        </authorList>
    </citation>
    <scope>NUCLEOTIDE SEQUENCE [LARGE SCALE GENOMIC DNA]</scope>
    <source>
        <strain evidence="9 10">San Diego</strain>
    </source>
</reference>
<evidence type="ECO:0000256" key="7">
    <source>
        <dbReference type="ARBA" id="ARBA00038202"/>
    </source>
</evidence>
<evidence type="ECO:0000313" key="10">
    <source>
        <dbReference type="Proteomes" id="UP000318571"/>
    </source>
</evidence>
<dbReference type="PROSITE" id="PS00018">
    <property type="entry name" value="EF_HAND_1"/>
    <property type="match status" value="2"/>
</dbReference>
<keyword evidence="3" id="KW-0106">Calcium</keyword>
<sequence length="191" mass="22218">MPIHGAAMSLMLKKGNNRRREEELWKAFTDADTNKDGYLSMEEYVGVFQNHGIAITHEEVLLFFNSKDRDRDGRISYEEFCDRETVNERAFKAMDINSDGFVTKSEMLKASNRSTRRLSANDVEACFKEFDKDKDEKLSYEEFCDMMNTRRHTLELLLEHHRSHDEETETATTTLCEDDACSTTTQETNVD</sequence>
<feature type="domain" description="EF-hand" evidence="8">
    <location>
        <begin position="118"/>
        <end position="153"/>
    </location>
</feature>
<feature type="domain" description="EF-hand" evidence="8">
    <location>
        <begin position="19"/>
        <end position="54"/>
    </location>
</feature>
<dbReference type="STRING" id="6832.A0A553PKH3"/>
<dbReference type="SUPFAM" id="SSF47473">
    <property type="entry name" value="EF-hand"/>
    <property type="match status" value="1"/>
</dbReference>
<evidence type="ECO:0000256" key="2">
    <source>
        <dbReference type="ARBA" id="ARBA00022737"/>
    </source>
</evidence>
<evidence type="ECO:0000256" key="1">
    <source>
        <dbReference type="ARBA" id="ARBA00022723"/>
    </source>
</evidence>
<accession>A0A553PKH3</accession>
<dbReference type="InterPro" id="IPR050230">
    <property type="entry name" value="CALM/Myosin/TropC-like"/>
</dbReference>
<dbReference type="GO" id="GO:0016460">
    <property type="term" value="C:myosin II complex"/>
    <property type="evidence" value="ECO:0007669"/>
    <property type="project" value="TreeGrafter"/>
</dbReference>
<evidence type="ECO:0000256" key="3">
    <source>
        <dbReference type="ARBA" id="ARBA00022837"/>
    </source>
</evidence>
<dbReference type="Pfam" id="PF13499">
    <property type="entry name" value="EF-hand_7"/>
    <property type="match status" value="2"/>
</dbReference>